<feature type="transmembrane region" description="Helical" evidence="6">
    <location>
        <begin position="433"/>
        <end position="454"/>
    </location>
</feature>
<dbReference type="PANTHER" id="PTHR43791">
    <property type="entry name" value="PERMEASE-RELATED"/>
    <property type="match status" value="1"/>
</dbReference>
<dbReference type="Pfam" id="PF07690">
    <property type="entry name" value="MFS_1"/>
    <property type="match status" value="1"/>
</dbReference>
<keyword evidence="9" id="KW-1185">Reference proteome</keyword>
<keyword evidence="2" id="KW-0813">Transport</keyword>
<feature type="transmembrane region" description="Helical" evidence="6">
    <location>
        <begin position="313"/>
        <end position="334"/>
    </location>
</feature>
<dbReference type="FunFam" id="1.20.1250.20:FF:000018">
    <property type="entry name" value="MFS transporter permease"/>
    <property type="match status" value="1"/>
</dbReference>
<sequence length="478" mass="52909">MLDSDFKHPLDLETTAKSCVDTPSESLDAQYDPEYVRKTLRHVDWRLLPLLGLVYSVALIDRTNLGIASTAGMDQDIGIYTGNRYNIASAVYFPSYILLQIPGNIILRILGARTWLAICVIGWGGAQLGMAFVPNWGILCVCRVLLGAFEAGFFPALAYIITTWYKRHEVQKRLAVFYLTSTIIGGFSSIFAFGIAKLAGKANLNGWQWIFLVLGIITIILGILTWFFVVDFPENNTFLKPDQTKMILDRVQADRGDSSPDKLTGQKLLKHLSDPFLWSYALMFMASTMPAYALGFFITIILNGMGFSEEMSLLLTAPPYVAAAVSCFFFAWIADKTRRRAIFLVIQTFMTIAGLMLTAYTPLQSIRYFGLFLVAMGSSGCIPAVLAYNANNVVSHTKRAVSTAVIIGGGGIGGIVATTVYRDRDFPIYLNGIWATMGCQFLMLLLLAINTIVFTHRNRLADRGEIIIEGTPGFLYTI</sequence>
<feature type="transmembrane region" description="Helical" evidence="6">
    <location>
        <begin position="136"/>
        <end position="162"/>
    </location>
</feature>
<evidence type="ECO:0000256" key="6">
    <source>
        <dbReference type="SAM" id="Phobius"/>
    </source>
</evidence>
<dbReference type="InterPro" id="IPR036259">
    <property type="entry name" value="MFS_trans_sf"/>
</dbReference>
<keyword evidence="4 6" id="KW-1133">Transmembrane helix</keyword>
<feature type="transmembrane region" description="Helical" evidence="6">
    <location>
        <begin position="277"/>
        <end position="301"/>
    </location>
</feature>
<dbReference type="EMBL" id="DS547151">
    <property type="protein sequence ID" value="EDR00321.1"/>
    <property type="molecule type" value="Genomic_DNA"/>
</dbReference>
<dbReference type="InterPro" id="IPR020846">
    <property type="entry name" value="MFS_dom"/>
</dbReference>
<name>B0DYN3_LACBS</name>
<dbReference type="AlphaFoldDB" id="B0DYN3"/>
<evidence type="ECO:0000313" key="9">
    <source>
        <dbReference type="Proteomes" id="UP000001194"/>
    </source>
</evidence>
<keyword evidence="3 6" id="KW-0812">Transmembrane</keyword>
<feature type="transmembrane region" description="Helical" evidence="6">
    <location>
        <begin position="341"/>
        <end position="360"/>
    </location>
</feature>
<dbReference type="GO" id="GO:0016020">
    <property type="term" value="C:membrane"/>
    <property type="evidence" value="ECO:0007669"/>
    <property type="project" value="UniProtKB-SubCell"/>
</dbReference>
<feature type="domain" description="Major facilitator superfamily (MFS) profile" evidence="7">
    <location>
        <begin position="47"/>
        <end position="463"/>
    </location>
</feature>
<feature type="transmembrane region" description="Helical" evidence="6">
    <location>
        <begin position="366"/>
        <end position="388"/>
    </location>
</feature>
<evidence type="ECO:0000256" key="4">
    <source>
        <dbReference type="ARBA" id="ARBA00022989"/>
    </source>
</evidence>
<organism evidence="9">
    <name type="scientific">Laccaria bicolor (strain S238N-H82 / ATCC MYA-4686)</name>
    <name type="common">Bicoloured deceiver</name>
    <name type="synonym">Laccaria laccata var. bicolor</name>
    <dbReference type="NCBI Taxonomy" id="486041"/>
    <lineage>
        <taxon>Eukaryota</taxon>
        <taxon>Fungi</taxon>
        <taxon>Dikarya</taxon>
        <taxon>Basidiomycota</taxon>
        <taxon>Agaricomycotina</taxon>
        <taxon>Agaricomycetes</taxon>
        <taxon>Agaricomycetidae</taxon>
        <taxon>Agaricales</taxon>
        <taxon>Agaricineae</taxon>
        <taxon>Hydnangiaceae</taxon>
        <taxon>Laccaria</taxon>
    </lineage>
</organism>
<comment type="subcellular location">
    <subcellularLocation>
        <location evidence="1">Membrane</location>
        <topology evidence="1">Multi-pass membrane protein</topology>
    </subcellularLocation>
</comment>
<dbReference type="GO" id="GO:0022857">
    <property type="term" value="F:transmembrane transporter activity"/>
    <property type="evidence" value="ECO:0007669"/>
    <property type="project" value="InterPro"/>
</dbReference>
<protein>
    <submittedName>
        <fullName evidence="8">Predicted protein</fullName>
    </submittedName>
</protein>
<dbReference type="KEGG" id="lbc:LACBIDRAFT_314483"/>
<dbReference type="RefSeq" id="XP_001889073.1">
    <property type="nucleotide sequence ID" value="XM_001889038.1"/>
</dbReference>
<reference evidence="8 9" key="1">
    <citation type="journal article" date="2008" name="Nature">
        <title>The genome of Laccaria bicolor provides insights into mycorrhizal symbiosis.</title>
        <authorList>
            <person name="Martin F."/>
            <person name="Aerts A."/>
            <person name="Ahren D."/>
            <person name="Brun A."/>
            <person name="Danchin E.G.J."/>
            <person name="Duchaussoy F."/>
            <person name="Gibon J."/>
            <person name="Kohler A."/>
            <person name="Lindquist E."/>
            <person name="Pereda V."/>
            <person name="Salamov A."/>
            <person name="Shapiro H.J."/>
            <person name="Wuyts J."/>
            <person name="Blaudez D."/>
            <person name="Buee M."/>
            <person name="Brokstein P."/>
            <person name="Canbaeck B."/>
            <person name="Cohen D."/>
            <person name="Courty P.E."/>
            <person name="Coutinho P.M."/>
            <person name="Delaruelle C."/>
            <person name="Detter J.C."/>
            <person name="Deveau A."/>
            <person name="DiFazio S."/>
            <person name="Duplessis S."/>
            <person name="Fraissinet-Tachet L."/>
            <person name="Lucic E."/>
            <person name="Frey-Klett P."/>
            <person name="Fourrey C."/>
            <person name="Feussner I."/>
            <person name="Gay G."/>
            <person name="Grimwood J."/>
            <person name="Hoegger P.J."/>
            <person name="Jain P."/>
            <person name="Kilaru S."/>
            <person name="Labbe J."/>
            <person name="Lin Y.C."/>
            <person name="Legue V."/>
            <person name="Le Tacon F."/>
            <person name="Marmeisse R."/>
            <person name="Melayah D."/>
            <person name="Montanini B."/>
            <person name="Muratet M."/>
            <person name="Nehls U."/>
            <person name="Niculita-Hirzel H."/>
            <person name="Oudot-Le Secq M.P."/>
            <person name="Peter M."/>
            <person name="Quesneville H."/>
            <person name="Rajashekar B."/>
            <person name="Reich M."/>
            <person name="Rouhier N."/>
            <person name="Schmutz J."/>
            <person name="Yin T."/>
            <person name="Chalot M."/>
            <person name="Henrissat B."/>
            <person name="Kuees U."/>
            <person name="Lucas S."/>
            <person name="Van de Peer Y."/>
            <person name="Podila G.K."/>
            <person name="Polle A."/>
            <person name="Pukkila P.J."/>
            <person name="Richardson P.M."/>
            <person name="Rouze P."/>
            <person name="Sanders I.R."/>
            <person name="Stajich J.E."/>
            <person name="Tunlid A."/>
            <person name="Tuskan G."/>
            <person name="Grigoriev I.V."/>
        </authorList>
    </citation>
    <scope>NUCLEOTIDE SEQUENCE [LARGE SCALE GENOMIC DNA]</scope>
    <source>
        <strain evidence="9">S238N-H82 / ATCC MYA-4686</strain>
    </source>
</reference>
<gene>
    <name evidence="8" type="ORF">LACBIDRAFT_314483</name>
</gene>
<dbReference type="InterPro" id="IPR011701">
    <property type="entry name" value="MFS"/>
</dbReference>
<proteinExistence type="predicted"/>
<feature type="transmembrane region" description="Helical" evidence="6">
    <location>
        <begin position="400"/>
        <end position="421"/>
    </location>
</feature>
<dbReference type="GeneID" id="6084720"/>
<feature type="transmembrane region" description="Helical" evidence="6">
    <location>
        <begin position="207"/>
        <end position="230"/>
    </location>
</feature>
<accession>B0DYN3</accession>
<dbReference type="SUPFAM" id="SSF103473">
    <property type="entry name" value="MFS general substrate transporter"/>
    <property type="match status" value="1"/>
</dbReference>
<evidence type="ECO:0000256" key="5">
    <source>
        <dbReference type="ARBA" id="ARBA00023136"/>
    </source>
</evidence>
<keyword evidence="5 6" id="KW-0472">Membrane</keyword>
<evidence type="ECO:0000256" key="3">
    <source>
        <dbReference type="ARBA" id="ARBA00022692"/>
    </source>
</evidence>
<evidence type="ECO:0000313" key="8">
    <source>
        <dbReference type="EMBL" id="EDR00321.1"/>
    </source>
</evidence>
<evidence type="ECO:0000256" key="1">
    <source>
        <dbReference type="ARBA" id="ARBA00004141"/>
    </source>
</evidence>
<dbReference type="HOGENOM" id="CLU_001265_0_1_1"/>
<evidence type="ECO:0000259" key="7">
    <source>
        <dbReference type="PROSITE" id="PS50850"/>
    </source>
</evidence>
<feature type="transmembrane region" description="Helical" evidence="6">
    <location>
        <begin position="174"/>
        <end position="195"/>
    </location>
</feature>
<dbReference type="PANTHER" id="PTHR43791:SF3">
    <property type="entry name" value="MAJOR FACILITATOR SUPERFAMILY (MFS) PROFILE DOMAIN-CONTAINING PROTEIN"/>
    <property type="match status" value="1"/>
</dbReference>
<dbReference type="Proteomes" id="UP000001194">
    <property type="component" value="Unassembled WGS sequence"/>
</dbReference>
<evidence type="ECO:0000256" key="2">
    <source>
        <dbReference type="ARBA" id="ARBA00022448"/>
    </source>
</evidence>
<dbReference type="Gene3D" id="1.20.1250.20">
    <property type="entry name" value="MFS general substrate transporter like domains"/>
    <property type="match status" value="2"/>
</dbReference>
<dbReference type="InParanoid" id="B0DYN3"/>
<dbReference type="PROSITE" id="PS50850">
    <property type="entry name" value="MFS"/>
    <property type="match status" value="1"/>
</dbReference>
<dbReference type="OrthoDB" id="3639251at2759"/>
<dbReference type="FunFam" id="1.20.1250.20:FF:000013">
    <property type="entry name" value="MFS general substrate transporter"/>
    <property type="match status" value="1"/>
</dbReference>